<proteinExistence type="predicted"/>
<dbReference type="Proteomes" id="UP001445472">
    <property type="component" value="Unassembled WGS sequence"/>
</dbReference>
<keyword evidence="2" id="KW-0812">Transmembrane</keyword>
<evidence type="ECO:0000256" key="1">
    <source>
        <dbReference type="SAM" id="MobiDB-lite"/>
    </source>
</evidence>
<keyword evidence="2" id="KW-1133">Transmembrane helix</keyword>
<keyword evidence="4" id="KW-1185">Reference proteome</keyword>
<reference evidence="3 4" key="1">
    <citation type="submission" date="2024-06" db="EMBL/GenBank/DDBJ databases">
        <title>The Natural Products Discovery Center: Release of the First 8490 Sequenced Strains for Exploring Actinobacteria Biosynthetic Diversity.</title>
        <authorList>
            <person name="Kalkreuter E."/>
            <person name="Kautsar S.A."/>
            <person name="Yang D."/>
            <person name="Bader C.D."/>
            <person name="Teijaro C.N."/>
            <person name="Fluegel L."/>
            <person name="Davis C.M."/>
            <person name="Simpson J.R."/>
            <person name="Lauterbach L."/>
            <person name="Steele A.D."/>
            <person name="Gui C."/>
            <person name="Meng S."/>
            <person name="Li G."/>
            <person name="Viehrig K."/>
            <person name="Ye F."/>
            <person name="Su P."/>
            <person name="Kiefer A.F."/>
            <person name="Nichols A."/>
            <person name="Cepeda A.J."/>
            <person name="Yan W."/>
            <person name="Fan B."/>
            <person name="Jiang Y."/>
            <person name="Adhikari A."/>
            <person name="Zheng C.-J."/>
            <person name="Schuster L."/>
            <person name="Cowan T.M."/>
            <person name="Smanski M.J."/>
            <person name="Chevrette M.G."/>
            <person name="De Carvalho L.P.S."/>
            <person name="Shen B."/>
        </authorList>
    </citation>
    <scope>NUCLEOTIDE SEQUENCE [LARGE SCALE GENOMIC DNA]</scope>
    <source>
        <strain evidence="3 4">NPDC000837</strain>
    </source>
</reference>
<feature type="region of interest" description="Disordered" evidence="1">
    <location>
        <begin position="197"/>
        <end position="217"/>
    </location>
</feature>
<sequence length="217" mass="23427">MTEDLQQSRTRISVAKWLGITVAVVVGVPVLLVLGVLVTYGIQRATPEDYPKVDPQTMVDRAGARSQKAYDVLGFDATLHPGEFNSLSAGYCYPDGLESAADESVDGAYALSHNWLLTDVTKSEALPAMRRLRDHLKSEGWDIVSFDSTPSGDNWTLRTERDGEGRQVYEWYADGGRLHGGVHAECAYVPTPATDPYASPDDATAGLAAPTLRPASG</sequence>
<evidence type="ECO:0000313" key="3">
    <source>
        <dbReference type="EMBL" id="MER6615619.1"/>
    </source>
</evidence>
<name>A0ABV1UXU7_9ACTN</name>
<evidence type="ECO:0000256" key="2">
    <source>
        <dbReference type="SAM" id="Phobius"/>
    </source>
</evidence>
<protein>
    <submittedName>
        <fullName evidence="3">Uncharacterized protein</fullName>
    </submittedName>
</protein>
<gene>
    <name evidence="3" type="ORF">ABT276_20095</name>
</gene>
<evidence type="ECO:0000313" key="4">
    <source>
        <dbReference type="Proteomes" id="UP001445472"/>
    </source>
</evidence>
<comment type="caution">
    <text evidence="3">The sequence shown here is derived from an EMBL/GenBank/DDBJ whole genome shotgun (WGS) entry which is preliminary data.</text>
</comment>
<keyword evidence="2" id="KW-0472">Membrane</keyword>
<dbReference type="RefSeq" id="WP_351977152.1">
    <property type="nucleotide sequence ID" value="NZ_JBEPBX010000017.1"/>
</dbReference>
<feature type="transmembrane region" description="Helical" evidence="2">
    <location>
        <begin position="17"/>
        <end position="42"/>
    </location>
</feature>
<organism evidence="3 4">
    <name type="scientific">Streptomyces xantholiticus</name>
    <dbReference type="NCBI Taxonomy" id="68285"/>
    <lineage>
        <taxon>Bacteria</taxon>
        <taxon>Bacillati</taxon>
        <taxon>Actinomycetota</taxon>
        <taxon>Actinomycetes</taxon>
        <taxon>Kitasatosporales</taxon>
        <taxon>Streptomycetaceae</taxon>
        <taxon>Streptomyces</taxon>
    </lineage>
</organism>
<dbReference type="EMBL" id="JBEPBX010000017">
    <property type="protein sequence ID" value="MER6615619.1"/>
    <property type="molecule type" value="Genomic_DNA"/>
</dbReference>
<accession>A0ABV1UXU7</accession>